<feature type="domain" description="PNPLA" evidence="5">
    <location>
        <begin position="52"/>
        <end position="242"/>
    </location>
</feature>
<evidence type="ECO:0000259" key="5">
    <source>
        <dbReference type="PROSITE" id="PS51635"/>
    </source>
</evidence>
<feature type="short sequence motif" description="DGA/G" evidence="4">
    <location>
        <begin position="229"/>
        <end position="231"/>
    </location>
</feature>
<feature type="short sequence motif" description="GXSXG" evidence="4">
    <location>
        <begin position="83"/>
        <end position="87"/>
    </location>
</feature>
<dbReference type="GO" id="GO:0016042">
    <property type="term" value="P:lipid catabolic process"/>
    <property type="evidence" value="ECO:0007669"/>
    <property type="project" value="UniProtKB-UniRule"/>
</dbReference>
<dbReference type="Pfam" id="PF19143">
    <property type="entry name" value="Omp85_2"/>
    <property type="match status" value="1"/>
</dbReference>
<feature type="short sequence motif" description="GXGXXG" evidence="4">
    <location>
        <begin position="56"/>
        <end position="61"/>
    </location>
</feature>
<proteinExistence type="predicted"/>
<dbReference type="STRING" id="228957.SAMN04488008_102430"/>
<dbReference type="SUPFAM" id="SSF52151">
    <property type="entry name" value="FabD/lysophospholipase-like"/>
    <property type="match status" value="1"/>
</dbReference>
<evidence type="ECO:0000256" key="1">
    <source>
        <dbReference type="ARBA" id="ARBA00022801"/>
    </source>
</evidence>
<keyword evidence="1 4" id="KW-0378">Hydrolase</keyword>
<accession>A0A1H7L018</accession>
<dbReference type="Pfam" id="PF01734">
    <property type="entry name" value="Patatin"/>
    <property type="match status" value="1"/>
</dbReference>
<reference evidence="7" key="1">
    <citation type="submission" date="2016-10" db="EMBL/GenBank/DDBJ databases">
        <authorList>
            <person name="Varghese N."/>
            <person name="Submissions S."/>
        </authorList>
    </citation>
    <scope>NUCLEOTIDE SEQUENCE [LARGE SCALE GENOMIC DNA]</scope>
    <source>
        <strain evidence="7">DSM 16471</strain>
    </source>
</reference>
<dbReference type="InterPro" id="IPR043864">
    <property type="entry name" value="Omp85-like_dom"/>
</dbReference>
<dbReference type="InterPro" id="IPR016035">
    <property type="entry name" value="Acyl_Trfase/lysoPLipase"/>
</dbReference>
<feature type="active site" description="Nucleophile" evidence="4">
    <location>
        <position position="85"/>
    </location>
</feature>
<dbReference type="InterPro" id="IPR002641">
    <property type="entry name" value="PNPLA_dom"/>
</dbReference>
<evidence type="ECO:0000256" key="3">
    <source>
        <dbReference type="ARBA" id="ARBA00023098"/>
    </source>
</evidence>
<dbReference type="AlphaFoldDB" id="A0A1H7L018"/>
<organism evidence="6 7">
    <name type="scientific">Maribacter orientalis</name>
    <dbReference type="NCBI Taxonomy" id="228957"/>
    <lineage>
        <taxon>Bacteria</taxon>
        <taxon>Pseudomonadati</taxon>
        <taxon>Bacteroidota</taxon>
        <taxon>Flavobacteriia</taxon>
        <taxon>Flavobacteriales</taxon>
        <taxon>Flavobacteriaceae</taxon>
        <taxon>Maribacter</taxon>
    </lineage>
</organism>
<gene>
    <name evidence="6" type="ORF">SAMN04488008_102430</name>
</gene>
<sequence length="775" mass="86918">MESQKQRKYMSLFVKNSFDLNKVMMVVTVLLLNSLCIIAQTDSYKERPKIGLVLSGGGAKGMAHIGALKVIEEAGIELDYIGGSSMGAIVGALYAAGYTATELDSMFNATNFGTLIQDNLPRSAKTFYEKDDSERYSLTLPFNNFKVSVPPAYSGGQNIYNELVRLLYHVKDIEDFGKLPTPFVCVATDIETGKQVVLDSGYLPEAILASGTLPSLFEPSVINDKVLIDGGVVNNYPIDEVLAMGADIIIGVDVQHDLSEREALLSATEILLQINNYRTVADMKIKSAKTDVYIKPQIEKYSVIEFNKLNAIIQTGVDAANLKIDELRKFGTKFKKDKSPIPAVDSNQELTVNRLLIDGNTSHTRGYVKGKLRFNLDEPISFKRLQQGIGNLAATGNFKTIKYKLLKNINDGEDLILPLDETPNTSFLRLGAHFDDLYKSAAIINLTKRRILSKDDVASFDLILGDNIRYNFEYYVDKGSYWSFGFNSRFNDFEQEIDFDLIGDNFDVTPSSRINTINLAVSDFTNQLYIQTVIREEFAFTLGAEFKYLQYSTRTFGDIPDANLTINTTIDNGRTYFEKSNYVSAYGALKLDTYNDKYFPSRGLYFNGDMHYYVLSSDFNNNFKDFSVSKARMGAAFPFAKNLSLNLETEGGFKLGTSNVTTYDFVLGGYGTDFINNFTQFVGYDFLSLPGNSFVKAYARLDFEFAKKNHALFSANFANVDDDLFRTGDWFKAPTYSGYGVGYGWESFLGPVNLLYSWSPETERSQFFVSVGYWF</sequence>
<dbReference type="EMBL" id="FNZN01000002">
    <property type="protein sequence ID" value="SEK91597.1"/>
    <property type="molecule type" value="Genomic_DNA"/>
</dbReference>
<dbReference type="GO" id="GO:0016787">
    <property type="term" value="F:hydrolase activity"/>
    <property type="evidence" value="ECO:0007669"/>
    <property type="project" value="UniProtKB-UniRule"/>
</dbReference>
<name>A0A1H7L018_9FLAO</name>
<dbReference type="Gene3D" id="2.40.160.50">
    <property type="entry name" value="membrane protein fhac: a member of the omp85/tpsb transporter family"/>
    <property type="match status" value="1"/>
</dbReference>
<protein>
    <submittedName>
        <fullName evidence="6">NTE family protein</fullName>
    </submittedName>
</protein>
<keyword evidence="2 4" id="KW-0442">Lipid degradation</keyword>
<keyword evidence="7" id="KW-1185">Reference proteome</keyword>
<evidence type="ECO:0000313" key="6">
    <source>
        <dbReference type="EMBL" id="SEK91597.1"/>
    </source>
</evidence>
<feature type="active site" description="Proton acceptor" evidence="4">
    <location>
        <position position="229"/>
    </location>
</feature>
<evidence type="ECO:0000256" key="4">
    <source>
        <dbReference type="PROSITE-ProRule" id="PRU01161"/>
    </source>
</evidence>
<evidence type="ECO:0000256" key="2">
    <source>
        <dbReference type="ARBA" id="ARBA00022963"/>
    </source>
</evidence>
<dbReference type="PANTHER" id="PTHR14226">
    <property type="entry name" value="NEUROPATHY TARGET ESTERASE/SWISS CHEESE D.MELANOGASTER"/>
    <property type="match status" value="1"/>
</dbReference>
<dbReference type="Proteomes" id="UP000198990">
    <property type="component" value="Unassembled WGS sequence"/>
</dbReference>
<dbReference type="InterPro" id="IPR050301">
    <property type="entry name" value="NTE"/>
</dbReference>
<evidence type="ECO:0000313" key="7">
    <source>
        <dbReference type="Proteomes" id="UP000198990"/>
    </source>
</evidence>
<dbReference type="Gene3D" id="3.40.1090.10">
    <property type="entry name" value="Cytosolic phospholipase A2 catalytic domain"/>
    <property type="match status" value="2"/>
</dbReference>
<dbReference type="PROSITE" id="PS51635">
    <property type="entry name" value="PNPLA"/>
    <property type="match status" value="1"/>
</dbReference>
<keyword evidence="3 4" id="KW-0443">Lipid metabolism</keyword>
<dbReference type="CDD" id="cd07205">
    <property type="entry name" value="Pat_PNPLA6_PNPLA7_NTE1_like"/>
    <property type="match status" value="1"/>
</dbReference>
<dbReference type="PANTHER" id="PTHR14226:SF76">
    <property type="entry name" value="NTE FAMILY PROTEIN RSSA"/>
    <property type="match status" value="1"/>
</dbReference>